<evidence type="ECO:0000313" key="10">
    <source>
        <dbReference type="Proteomes" id="UP001597337"/>
    </source>
</evidence>
<evidence type="ECO:0000256" key="5">
    <source>
        <dbReference type="HAMAP-Rule" id="MF_01114"/>
    </source>
</evidence>
<feature type="domain" description="RecX second three-helical" evidence="6">
    <location>
        <begin position="65"/>
        <end position="105"/>
    </location>
</feature>
<evidence type="ECO:0000256" key="4">
    <source>
        <dbReference type="ARBA" id="ARBA00022490"/>
    </source>
</evidence>
<evidence type="ECO:0000256" key="2">
    <source>
        <dbReference type="ARBA" id="ARBA00009695"/>
    </source>
</evidence>
<dbReference type="HAMAP" id="MF_01114">
    <property type="entry name" value="RecX"/>
    <property type="match status" value="1"/>
</dbReference>
<keyword evidence="10" id="KW-1185">Reference proteome</keyword>
<dbReference type="Gene3D" id="1.10.10.10">
    <property type="entry name" value="Winged helix-like DNA-binding domain superfamily/Winged helix DNA-binding domain"/>
    <property type="match status" value="3"/>
</dbReference>
<sequence length="160" mass="18440">MILSAQARHSTAADPIVAARQQALRLLAGREHSRLELEQKLAVRGFENSVIREALIPLEREGAIDELRLTERYVEERIEKGFGPLRIRSELRHKGVADELIDRCLQVSTETWEARLAAVCDRRFGAEPPEDRADFARRARFLAQRGFPTESIRRLLRWND</sequence>
<feature type="domain" description="RecX first three-helical" evidence="8">
    <location>
        <begin position="19"/>
        <end position="55"/>
    </location>
</feature>
<name>A0ABW4Y668_9GAMM</name>
<evidence type="ECO:0000256" key="3">
    <source>
        <dbReference type="ARBA" id="ARBA00018111"/>
    </source>
</evidence>
<evidence type="ECO:0000313" key="9">
    <source>
        <dbReference type="EMBL" id="MFD2110233.1"/>
    </source>
</evidence>
<evidence type="ECO:0000259" key="8">
    <source>
        <dbReference type="Pfam" id="PF21982"/>
    </source>
</evidence>
<protein>
    <recommendedName>
        <fullName evidence="3 5">Regulatory protein RecX</fullName>
    </recommendedName>
</protein>
<comment type="caution">
    <text evidence="9">The sequence shown here is derived from an EMBL/GenBank/DDBJ whole genome shotgun (WGS) entry which is preliminary data.</text>
</comment>
<dbReference type="EMBL" id="JBHUHX010000001">
    <property type="protein sequence ID" value="MFD2110233.1"/>
    <property type="molecule type" value="Genomic_DNA"/>
</dbReference>
<proteinExistence type="inferred from homology"/>
<dbReference type="InterPro" id="IPR053924">
    <property type="entry name" value="RecX_HTH_2nd"/>
</dbReference>
<keyword evidence="4 5" id="KW-0963">Cytoplasm</keyword>
<dbReference type="InterPro" id="IPR003783">
    <property type="entry name" value="Regulatory_RecX"/>
</dbReference>
<dbReference type="Pfam" id="PF02631">
    <property type="entry name" value="RecX_HTH2"/>
    <property type="match status" value="1"/>
</dbReference>
<dbReference type="InterPro" id="IPR053925">
    <property type="entry name" value="RecX_HTH_3rd"/>
</dbReference>
<evidence type="ECO:0000259" key="7">
    <source>
        <dbReference type="Pfam" id="PF21981"/>
    </source>
</evidence>
<dbReference type="PANTHER" id="PTHR33602:SF1">
    <property type="entry name" value="REGULATORY PROTEIN RECX FAMILY PROTEIN"/>
    <property type="match status" value="1"/>
</dbReference>
<dbReference type="RefSeq" id="WP_386021415.1">
    <property type="nucleotide sequence ID" value="NZ_JBHUHX010000001.1"/>
</dbReference>
<comment type="similarity">
    <text evidence="2 5">Belongs to the RecX family.</text>
</comment>
<evidence type="ECO:0000256" key="1">
    <source>
        <dbReference type="ARBA" id="ARBA00004496"/>
    </source>
</evidence>
<feature type="domain" description="RecX third three-helical" evidence="7">
    <location>
        <begin position="114"/>
        <end position="156"/>
    </location>
</feature>
<dbReference type="InterPro" id="IPR036388">
    <property type="entry name" value="WH-like_DNA-bd_sf"/>
</dbReference>
<dbReference type="Pfam" id="PF21982">
    <property type="entry name" value="RecX_HTH1"/>
    <property type="match status" value="1"/>
</dbReference>
<reference evidence="10" key="1">
    <citation type="journal article" date="2019" name="Int. J. Syst. Evol. Microbiol.">
        <title>The Global Catalogue of Microorganisms (GCM) 10K type strain sequencing project: providing services to taxonomists for standard genome sequencing and annotation.</title>
        <authorList>
            <consortium name="The Broad Institute Genomics Platform"/>
            <consortium name="The Broad Institute Genome Sequencing Center for Infectious Disease"/>
            <person name="Wu L."/>
            <person name="Ma J."/>
        </authorList>
    </citation>
    <scope>NUCLEOTIDE SEQUENCE [LARGE SCALE GENOMIC DNA]</scope>
    <source>
        <strain evidence="10">KACC 12597</strain>
    </source>
</reference>
<comment type="function">
    <text evidence="5">Modulates RecA activity.</text>
</comment>
<gene>
    <name evidence="5" type="primary">recX</name>
    <name evidence="9" type="ORF">ACFSJC_00075</name>
</gene>
<dbReference type="Proteomes" id="UP001597337">
    <property type="component" value="Unassembled WGS sequence"/>
</dbReference>
<accession>A0ABW4Y668</accession>
<organism evidence="9 10">
    <name type="scientific">Thiorhodococcus fuscus</name>
    <dbReference type="NCBI Taxonomy" id="527200"/>
    <lineage>
        <taxon>Bacteria</taxon>
        <taxon>Pseudomonadati</taxon>
        <taxon>Pseudomonadota</taxon>
        <taxon>Gammaproteobacteria</taxon>
        <taxon>Chromatiales</taxon>
        <taxon>Chromatiaceae</taxon>
        <taxon>Thiorhodococcus</taxon>
    </lineage>
</organism>
<evidence type="ECO:0000259" key="6">
    <source>
        <dbReference type="Pfam" id="PF02631"/>
    </source>
</evidence>
<dbReference type="PANTHER" id="PTHR33602">
    <property type="entry name" value="REGULATORY PROTEIN RECX FAMILY PROTEIN"/>
    <property type="match status" value="1"/>
</dbReference>
<dbReference type="InterPro" id="IPR053926">
    <property type="entry name" value="RecX_HTH_1st"/>
</dbReference>
<comment type="subcellular location">
    <subcellularLocation>
        <location evidence="1 5">Cytoplasm</location>
    </subcellularLocation>
</comment>
<dbReference type="Pfam" id="PF21981">
    <property type="entry name" value="RecX_HTH3"/>
    <property type="match status" value="1"/>
</dbReference>